<dbReference type="PANTHER" id="PTHR10774">
    <property type="entry name" value="EXTENDED SYNAPTOTAGMIN-RELATED"/>
    <property type="match status" value="1"/>
</dbReference>
<dbReference type="GeneID" id="106012552"/>
<dbReference type="Gene3D" id="2.60.40.150">
    <property type="entry name" value="C2 domain"/>
    <property type="match status" value="1"/>
</dbReference>
<feature type="region of interest" description="Disordered" evidence="1">
    <location>
        <begin position="324"/>
        <end position="350"/>
    </location>
</feature>
<feature type="domain" description="C2" evidence="2">
    <location>
        <begin position="1"/>
        <end position="117"/>
    </location>
</feature>
<evidence type="ECO:0000256" key="1">
    <source>
        <dbReference type="SAM" id="MobiDB-lite"/>
    </source>
</evidence>
<dbReference type="SUPFAM" id="SSF51045">
    <property type="entry name" value="WW domain"/>
    <property type="match status" value="1"/>
</dbReference>
<feature type="compositionally biased region" description="Basic residues" evidence="1">
    <location>
        <begin position="240"/>
        <end position="256"/>
    </location>
</feature>
<dbReference type="SMART" id="SM00239">
    <property type="entry name" value="C2"/>
    <property type="match status" value="1"/>
</dbReference>
<dbReference type="PROSITE" id="PS50020">
    <property type="entry name" value="WW_DOMAIN_2"/>
    <property type="match status" value="1"/>
</dbReference>
<evidence type="ECO:0000259" key="3">
    <source>
        <dbReference type="PROSITE" id="PS50020"/>
    </source>
</evidence>
<dbReference type="SUPFAM" id="SSF49562">
    <property type="entry name" value="C2 domain (Calcium/lipid-binding domain, CaLB)"/>
    <property type="match status" value="1"/>
</dbReference>
<keyword evidence="4" id="KW-1185">Reference proteome</keyword>
<dbReference type="CDD" id="cd00201">
    <property type="entry name" value="WW"/>
    <property type="match status" value="1"/>
</dbReference>
<evidence type="ECO:0000313" key="4">
    <source>
        <dbReference type="Proteomes" id="UP000694888"/>
    </source>
</evidence>
<dbReference type="SMART" id="SM00456">
    <property type="entry name" value="WW"/>
    <property type="match status" value="1"/>
</dbReference>
<dbReference type="Gene3D" id="2.20.70.10">
    <property type="match status" value="1"/>
</dbReference>
<sequence>MASEGPRRHGHMKIRLTVLCAKNIAKKDFFRLPDPFAKITVDGSGQCHSTDVCKNTLDPKWNQHYDLYVGHKDSITISVWNHKKIHKKQGAGFLGCVRVMSNAIQQLKDTGFQRLDLQRQNSDDTDTVRGQIVISLISRDRGGGGGGGSMHPATESQVSPSIPYDPNELPEGWEERRTANGRVHYVNHVTRTTQWERPTRPASECQRPMSMVGPPRGDTVHAPQSSTTSSPASRGSSSHSNHHHNHHSHQSSHQHSNKAGATKTQQRPPVLDSSAADRFMFGNFDDDRCSTCSSSTDSDEFDYYYHLSPRASNKISYVDDMGIGGTARNHSSVQGRSRRHRQKNKQCTIQ</sequence>
<organism evidence="4 5">
    <name type="scientific">Aplysia californica</name>
    <name type="common">California sea hare</name>
    <dbReference type="NCBI Taxonomy" id="6500"/>
    <lineage>
        <taxon>Eukaryota</taxon>
        <taxon>Metazoa</taxon>
        <taxon>Spiralia</taxon>
        <taxon>Lophotrochozoa</taxon>
        <taxon>Mollusca</taxon>
        <taxon>Gastropoda</taxon>
        <taxon>Heterobranchia</taxon>
        <taxon>Euthyneura</taxon>
        <taxon>Tectipleura</taxon>
        <taxon>Aplysiida</taxon>
        <taxon>Aplysioidea</taxon>
        <taxon>Aplysiidae</taxon>
        <taxon>Aplysia</taxon>
    </lineage>
</organism>
<dbReference type="Proteomes" id="UP000694888">
    <property type="component" value="Unplaced"/>
</dbReference>
<dbReference type="InterPro" id="IPR045050">
    <property type="entry name" value="Synaptotagmin_plant"/>
</dbReference>
<evidence type="ECO:0000313" key="5">
    <source>
        <dbReference type="RefSeq" id="XP_012941307.2"/>
    </source>
</evidence>
<dbReference type="RefSeq" id="XP_012941307.2">
    <property type="nucleotide sequence ID" value="XM_013085853.2"/>
</dbReference>
<evidence type="ECO:0000259" key="2">
    <source>
        <dbReference type="PROSITE" id="PS50004"/>
    </source>
</evidence>
<dbReference type="PANTHER" id="PTHR10774:SF190">
    <property type="entry name" value="C2 CALCIUM_LIPID-BINDING ENDONUCLEASE_EXONUCLEASE_PHOSPHATASE-RELATED"/>
    <property type="match status" value="1"/>
</dbReference>
<dbReference type="Pfam" id="PF00397">
    <property type="entry name" value="WW"/>
    <property type="match status" value="1"/>
</dbReference>
<dbReference type="InterPro" id="IPR035892">
    <property type="entry name" value="C2_domain_sf"/>
</dbReference>
<dbReference type="InterPro" id="IPR036020">
    <property type="entry name" value="WW_dom_sf"/>
</dbReference>
<name>A0ABM1A5N4_APLCA</name>
<feature type="compositionally biased region" description="Low complexity" evidence="1">
    <location>
        <begin position="221"/>
        <end position="239"/>
    </location>
</feature>
<feature type="region of interest" description="Disordered" evidence="1">
    <location>
        <begin position="138"/>
        <end position="172"/>
    </location>
</feature>
<dbReference type="PROSITE" id="PS50004">
    <property type="entry name" value="C2"/>
    <property type="match status" value="1"/>
</dbReference>
<feature type="domain" description="WW" evidence="3">
    <location>
        <begin position="167"/>
        <end position="200"/>
    </location>
</feature>
<reference evidence="5" key="1">
    <citation type="submission" date="2025-08" db="UniProtKB">
        <authorList>
            <consortium name="RefSeq"/>
        </authorList>
    </citation>
    <scope>IDENTIFICATION</scope>
</reference>
<feature type="compositionally biased region" description="Polar residues" evidence="1">
    <location>
        <begin position="257"/>
        <end position="267"/>
    </location>
</feature>
<dbReference type="InterPro" id="IPR000008">
    <property type="entry name" value="C2_dom"/>
</dbReference>
<proteinExistence type="predicted"/>
<accession>A0ABM1A5N4</accession>
<dbReference type="InterPro" id="IPR001202">
    <property type="entry name" value="WW_dom"/>
</dbReference>
<feature type="region of interest" description="Disordered" evidence="1">
    <location>
        <begin position="188"/>
        <end position="269"/>
    </location>
</feature>
<dbReference type="CDD" id="cd08382">
    <property type="entry name" value="C2_Smurf-like"/>
    <property type="match status" value="1"/>
</dbReference>
<gene>
    <name evidence="5" type="primary">LOC106012552</name>
</gene>
<protein>
    <submittedName>
        <fullName evidence="5">E3 ubiquitin-protein ligase SMURF2</fullName>
    </submittedName>
</protein>
<dbReference type="Pfam" id="PF00168">
    <property type="entry name" value="C2"/>
    <property type="match status" value="1"/>
</dbReference>